<organism evidence="1 2">
    <name type="scientific">Fusarium austroafricanum</name>
    <dbReference type="NCBI Taxonomy" id="2364996"/>
    <lineage>
        <taxon>Eukaryota</taxon>
        <taxon>Fungi</taxon>
        <taxon>Dikarya</taxon>
        <taxon>Ascomycota</taxon>
        <taxon>Pezizomycotina</taxon>
        <taxon>Sordariomycetes</taxon>
        <taxon>Hypocreomycetidae</taxon>
        <taxon>Hypocreales</taxon>
        <taxon>Nectriaceae</taxon>
        <taxon>Fusarium</taxon>
        <taxon>Fusarium concolor species complex</taxon>
    </lineage>
</organism>
<keyword evidence="2" id="KW-1185">Reference proteome</keyword>
<dbReference type="AlphaFoldDB" id="A0A8H4KNR8"/>
<sequence>MCQKIITRCCHCGELLDPYFMACNSWRVHARIAAREDETLPSALECEYFTRETRPMLLGCPNNDTCPSWFGNMFWGYGDAENDGLEIKSMRERVAFEKFKEWEAEFARKYFTKKPIPPIDEPVGFWFMASRDFFTDVGSSHYASTEISEIDLGNQDNAFERGGCRNIFEKSDETYNENCIENSIDESSRLDPEELFYGDVTKNSFYRTETKSTGGKLIAGEGQALVTPIWNWFLSIMDTGRDGEFTD</sequence>
<protein>
    <submittedName>
        <fullName evidence="1">Uncharacterized protein</fullName>
    </submittedName>
</protein>
<dbReference type="EMBL" id="JAADJG010000150">
    <property type="protein sequence ID" value="KAF4453485.1"/>
    <property type="molecule type" value="Genomic_DNA"/>
</dbReference>
<accession>A0A8H4KNR8</accession>
<evidence type="ECO:0000313" key="2">
    <source>
        <dbReference type="Proteomes" id="UP000605986"/>
    </source>
</evidence>
<reference evidence="1" key="1">
    <citation type="submission" date="2020-01" db="EMBL/GenBank/DDBJ databases">
        <title>Identification and distribution of gene clusters putatively required for synthesis of sphingolipid metabolism inhibitors in phylogenetically diverse species of the filamentous fungus Fusarium.</title>
        <authorList>
            <person name="Kim H.-S."/>
            <person name="Busman M."/>
            <person name="Brown D.W."/>
            <person name="Divon H."/>
            <person name="Uhlig S."/>
            <person name="Proctor R.H."/>
        </authorList>
    </citation>
    <scope>NUCLEOTIDE SEQUENCE</scope>
    <source>
        <strain evidence="1">NRRL 53441</strain>
    </source>
</reference>
<dbReference type="Proteomes" id="UP000605986">
    <property type="component" value="Unassembled WGS sequence"/>
</dbReference>
<name>A0A8H4KNR8_9HYPO</name>
<gene>
    <name evidence="1" type="ORF">F53441_3870</name>
</gene>
<dbReference type="OrthoDB" id="5049068at2759"/>
<proteinExistence type="predicted"/>
<comment type="caution">
    <text evidence="1">The sequence shown here is derived from an EMBL/GenBank/DDBJ whole genome shotgun (WGS) entry which is preliminary data.</text>
</comment>
<evidence type="ECO:0000313" key="1">
    <source>
        <dbReference type="EMBL" id="KAF4453485.1"/>
    </source>
</evidence>